<dbReference type="SUPFAM" id="SSF51735">
    <property type="entry name" value="NAD(P)-binding Rossmann-fold domains"/>
    <property type="match status" value="1"/>
</dbReference>
<dbReference type="SUPFAM" id="SSF48179">
    <property type="entry name" value="6-phosphogluconate dehydrogenase C-terminal domain-like"/>
    <property type="match status" value="1"/>
</dbReference>
<evidence type="ECO:0000259" key="5">
    <source>
        <dbReference type="Pfam" id="PF02558"/>
    </source>
</evidence>
<protein>
    <recommendedName>
        <fullName evidence="4">2-dehydropantoate 2-reductase</fullName>
        <ecNumber evidence="4">1.1.1.169</ecNumber>
    </recommendedName>
    <alternativeName>
        <fullName evidence="4">Ketopantoate reductase</fullName>
    </alternativeName>
</protein>
<name>A0A1L0B7P8_9ASCO</name>
<reference evidence="7 8" key="1">
    <citation type="submission" date="2016-10" db="EMBL/GenBank/DDBJ databases">
        <authorList>
            <person name="de Groot N.N."/>
        </authorList>
    </citation>
    <scope>NUCLEOTIDE SEQUENCE [LARGE SCALE GENOMIC DNA]</scope>
    <source>
        <strain evidence="7 8">CBS 141442</strain>
    </source>
</reference>
<gene>
    <name evidence="7" type="ORF">SAMEA4029010_CIC11G00000004899</name>
</gene>
<keyword evidence="3 4" id="KW-0560">Oxidoreductase</keyword>
<dbReference type="InterPro" id="IPR013752">
    <property type="entry name" value="KPA_reductase"/>
</dbReference>
<dbReference type="InterPro" id="IPR051402">
    <property type="entry name" value="KPR-Related"/>
</dbReference>
<proteinExistence type="inferred from homology"/>
<dbReference type="EMBL" id="LT635756">
    <property type="protein sequence ID" value="SGZ46890.1"/>
    <property type="molecule type" value="Genomic_DNA"/>
</dbReference>
<keyword evidence="8" id="KW-1185">Reference proteome</keyword>
<dbReference type="AlphaFoldDB" id="A0A1L0B7P8"/>
<dbReference type="InterPro" id="IPR003710">
    <property type="entry name" value="ApbA"/>
</dbReference>
<comment type="catalytic activity">
    <reaction evidence="4">
        <text>(R)-pantoate + NADP(+) = 2-dehydropantoate + NADPH + H(+)</text>
        <dbReference type="Rhea" id="RHEA:16233"/>
        <dbReference type="ChEBI" id="CHEBI:11561"/>
        <dbReference type="ChEBI" id="CHEBI:15378"/>
        <dbReference type="ChEBI" id="CHEBI:15980"/>
        <dbReference type="ChEBI" id="CHEBI:57783"/>
        <dbReference type="ChEBI" id="CHEBI:58349"/>
        <dbReference type="EC" id="1.1.1.169"/>
    </reaction>
</comment>
<dbReference type="NCBIfam" id="TIGR00745">
    <property type="entry name" value="apbA_panE"/>
    <property type="match status" value="1"/>
</dbReference>
<comment type="function">
    <text evidence="4">Catalyzes the NADPH-dependent reduction of ketopantoate into pantoic acid.</text>
</comment>
<evidence type="ECO:0000256" key="3">
    <source>
        <dbReference type="ARBA" id="ARBA00023002"/>
    </source>
</evidence>
<sequence>MVSVLILGSGGVGSMAAYALDSHDDTTVTTVIRSDYDAVKENGYKIKSVDYGDVKYHPTNIVKTLEDARQYGPFDYVVVSTKNTPDITKVENLIEPVVTEEVSAIVLLQNGIDIGAPVIAKYPKNVVLSGVSMISSTNYGDGVIDHEGHDFLKVGYFENTKLPLEFQEKRAKDFVDLYHNGKNECLYDEDVKYTRWRKLVYNATLNPICTLTNVDVGRLEMFGGVELMVRPAMREVLAIAKSDGVTLDESIMEFMIRSDDGVYYSPSMLVDLRKGNYVELEVINGNPVRIAQKNGVDAPVLTMIYNLLKVIQLRTKEAKGAIEVPKDRPLPGDSFVLEGS</sequence>
<dbReference type="Gene3D" id="3.40.50.720">
    <property type="entry name" value="NAD(P)-binding Rossmann-like Domain"/>
    <property type="match status" value="1"/>
</dbReference>
<dbReference type="PANTHER" id="PTHR21708:SF30">
    <property type="entry name" value="2-DEHYDROPANTOATE 2-REDUCTASE-RELATED"/>
    <property type="match status" value="1"/>
</dbReference>
<dbReference type="Pfam" id="PF02558">
    <property type="entry name" value="ApbA"/>
    <property type="match status" value="1"/>
</dbReference>
<dbReference type="FunFam" id="1.10.1040.10:FF:000017">
    <property type="entry name" value="2-dehydropantoate 2-reductase"/>
    <property type="match status" value="1"/>
</dbReference>
<feature type="domain" description="Ketopantoate reductase C-terminal" evidence="6">
    <location>
        <begin position="190"/>
        <end position="312"/>
    </location>
</feature>
<dbReference type="OrthoDB" id="3609at2759"/>
<dbReference type="InterPro" id="IPR013328">
    <property type="entry name" value="6PGD_dom2"/>
</dbReference>
<evidence type="ECO:0000313" key="8">
    <source>
        <dbReference type="Proteomes" id="UP000182334"/>
    </source>
</evidence>
<dbReference type="InterPro" id="IPR036291">
    <property type="entry name" value="NAD(P)-bd_dom_sf"/>
</dbReference>
<evidence type="ECO:0000259" key="6">
    <source>
        <dbReference type="Pfam" id="PF08546"/>
    </source>
</evidence>
<organism evidence="7 8">
    <name type="scientific">Sungouiella intermedia</name>
    <dbReference type="NCBI Taxonomy" id="45354"/>
    <lineage>
        <taxon>Eukaryota</taxon>
        <taxon>Fungi</taxon>
        <taxon>Dikarya</taxon>
        <taxon>Ascomycota</taxon>
        <taxon>Saccharomycotina</taxon>
        <taxon>Pichiomycetes</taxon>
        <taxon>Metschnikowiaceae</taxon>
        <taxon>Sungouiella</taxon>
    </lineage>
</organism>
<dbReference type="InterPro" id="IPR008927">
    <property type="entry name" value="6-PGluconate_DH-like_C_sf"/>
</dbReference>
<evidence type="ECO:0000313" key="7">
    <source>
        <dbReference type="EMBL" id="SGZ46890.1"/>
    </source>
</evidence>
<dbReference type="InterPro" id="IPR013332">
    <property type="entry name" value="KPR_N"/>
</dbReference>
<dbReference type="PANTHER" id="PTHR21708">
    <property type="entry name" value="PROBABLE 2-DEHYDROPANTOATE 2-REDUCTASE"/>
    <property type="match status" value="1"/>
</dbReference>
<dbReference type="Proteomes" id="UP000182334">
    <property type="component" value="Chromosome I"/>
</dbReference>
<accession>A0A1L0B7P8</accession>
<dbReference type="Pfam" id="PF08546">
    <property type="entry name" value="ApbA_C"/>
    <property type="match status" value="1"/>
</dbReference>
<evidence type="ECO:0000256" key="4">
    <source>
        <dbReference type="RuleBase" id="RU362068"/>
    </source>
</evidence>
<comment type="similarity">
    <text evidence="1 4">Belongs to the ketopantoate reductase family.</text>
</comment>
<dbReference type="EC" id="1.1.1.169" evidence="4"/>
<dbReference type="STRING" id="45354.A0A1L0B7P8"/>
<dbReference type="GO" id="GO:0008677">
    <property type="term" value="F:2-dehydropantoate 2-reductase activity"/>
    <property type="evidence" value="ECO:0007669"/>
    <property type="project" value="UniProtKB-EC"/>
</dbReference>
<evidence type="ECO:0000256" key="2">
    <source>
        <dbReference type="ARBA" id="ARBA00022857"/>
    </source>
</evidence>
<evidence type="ECO:0000256" key="1">
    <source>
        <dbReference type="ARBA" id="ARBA00007870"/>
    </source>
</evidence>
<keyword evidence="2 4" id="KW-0521">NADP</keyword>
<dbReference type="Gene3D" id="1.10.1040.10">
    <property type="entry name" value="N-(1-d-carboxylethyl)-l-norvaline Dehydrogenase, domain 2"/>
    <property type="match status" value="1"/>
</dbReference>
<feature type="domain" description="Ketopantoate reductase N-terminal" evidence="5">
    <location>
        <begin position="4"/>
        <end position="158"/>
    </location>
</feature>
<dbReference type="GO" id="GO:0015940">
    <property type="term" value="P:pantothenate biosynthetic process"/>
    <property type="evidence" value="ECO:0007669"/>
    <property type="project" value="InterPro"/>
</dbReference>
<dbReference type="GO" id="GO:0005737">
    <property type="term" value="C:cytoplasm"/>
    <property type="evidence" value="ECO:0007669"/>
    <property type="project" value="TreeGrafter"/>
</dbReference>